<name>A0A370GET3_9BACI</name>
<dbReference type="EMBL" id="QQAY01000011">
    <property type="protein sequence ID" value="RDI40924.1"/>
    <property type="molecule type" value="Genomic_DNA"/>
</dbReference>
<dbReference type="OrthoDB" id="68332at2"/>
<proteinExistence type="predicted"/>
<evidence type="ECO:0000313" key="2">
    <source>
        <dbReference type="Proteomes" id="UP000255326"/>
    </source>
</evidence>
<reference evidence="1 2" key="1">
    <citation type="submission" date="2018-07" db="EMBL/GenBank/DDBJ databases">
        <title>Genomic Encyclopedia of Type Strains, Phase IV (KMG-IV): sequencing the most valuable type-strain genomes for metagenomic binning, comparative biology and taxonomic classification.</title>
        <authorList>
            <person name="Goeker M."/>
        </authorList>
    </citation>
    <scope>NUCLEOTIDE SEQUENCE [LARGE SCALE GENOMIC DNA]</scope>
    <source>
        <strain evidence="1 2">DSM 25281</strain>
    </source>
</reference>
<dbReference type="AlphaFoldDB" id="A0A370GET3"/>
<gene>
    <name evidence="1" type="ORF">DFR59_11167</name>
</gene>
<organism evidence="1 2">
    <name type="scientific">Falsibacillus pallidus</name>
    <dbReference type="NCBI Taxonomy" id="493781"/>
    <lineage>
        <taxon>Bacteria</taxon>
        <taxon>Bacillati</taxon>
        <taxon>Bacillota</taxon>
        <taxon>Bacilli</taxon>
        <taxon>Bacillales</taxon>
        <taxon>Bacillaceae</taxon>
        <taxon>Falsibacillus</taxon>
    </lineage>
</organism>
<accession>A0A370GET3</accession>
<dbReference type="SUPFAM" id="SSF81301">
    <property type="entry name" value="Nucleotidyltransferase"/>
    <property type="match status" value="1"/>
</dbReference>
<keyword evidence="2" id="KW-1185">Reference proteome</keyword>
<protein>
    <submittedName>
        <fullName evidence="1">Uncharacterized protein</fullName>
    </submittedName>
</protein>
<dbReference type="Proteomes" id="UP000255326">
    <property type="component" value="Unassembled WGS sequence"/>
</dbReference>
<sequence>MLDARLEIANDIISMFNRDQKVSKAFLRGSISRPEEMDKYSDIDIGVDVSGHDNGEFARSIPIMMEKNFNVLFFDWSPSLLPDDYVITFVLKDVPIFWIVDIQVFASPHHPSLREVSVNKYHHLLKLWILNLKYWIRRDGHAAENIERLARKALGAVPDSQELFKLMSEVLKEIKMNIEPELFDFVHRCKEELQRFKN</sequence>
<comment type="caution">
    <text evidence="1">The sequence shown here is derived from an EMBL/GenBank/DDBJ whole genome shotgun (WGS) entry which is preliminary data.</text>
</comment>
<evidence type="ECO:0000313" key="1">
    <source>
        <dbReference type="EMBL" id="RDI40924.1"/>
    </source>
</evidence>
<dbReference type="RefSeq" id="WP_114746447.1">
    <property type="nucleotide sequence ID" value="NZ_QQAY01000011.1"/>
</dbReference>
<dbReference type="Gene3D" id="3.30.460.10">
    <property type="entry name" value="Beta Polymerase, domain 2"/>
    <property type="match status" value="1"/>
</dbReference>
<dbReference type="InterPro" id="IPR043519">
    <property type="entry name" value="NT_sf"/>
</dbReference>